<protein>
    <submittedName>
        <fullName evidence="2">Uncharacterized protein</fullName>
    </submittedName>
</protein>
<name>A0AAN9PK78_CLITE</name>
<dbReference type="Proteomes" id="UP001359559">
    <property type="component" value="Unassembled WGS sequence"/>
</dbReference>
<dbReference type="AlphaFoldDB" id="A0AAN9PK78"/>
<comment type="caution">
    <text evidence="2">The sequence shown here is derived from an EMBL/GenBank/DDBJ whole genome shotgun (WGS) entry which is preliminary data.</text>
</comment>
<evidence type="ECO:0000313" key="3">
    <source>
        <dbReference type="Proteomes" id="UP001359559"/>
    </source>
</evidence>
<accession>A0AAN9PK78</accession>
<evidence type="ECO:0000313" key="2">
    <source>
        <dbReference type="EMBL" id="KAK7300769.1"/>
    </source>
</evidence>
<reference evidence="2 3" key="1">
    <citation type="submission" date="2024-01" db="EMBL/GenBank/DDBJ databases">
        <title>The genomes of 5 underutilized Papilionoideae crops provide insights into root nodulation and disease resistance.</title>
        <authorList>
            <person name="Yuan L."/>
        </authorList>
    </citation>
    <scope>NUCLEOTIDE SEQUENCE [LARGE SCALE GENOMIC DNA]</scope>
    <source>
        <strain evidence="2">LY-2023</strain>
        <tissue evidence="2">Leaf</tissue>
    </source>
</reference>
<gene>
    <name evidence="2" type="ORF">RJT34_11619</name>
</gene>
<evidence type="ECO:0000256" key="1">
    <source>
        <dbReference type="SAM" id="MobiDB-lite"/>
    </source>
</evidence>
<feature type="region of interest" description="Disordered" evidence="1">
    <location>
        <begin position="21"/>
        <end position="63"/>
    </location>
</feature>
<proteinExistence type="predicted"/>
<keyword evidence="3" id="KW-1185">Reference proteome</keyword>
<feature type="compositionally biased region" description="Low complexity" evidence="1">
    <location>
        <begin position="26"/>
        <end position="39"/>
    </location>
</feature>
<sequence>MHLLNLNSRQRIFPTKEPYIRQGYQSPAPASTLTHPSTPTHHHPFINRPRETRKHPATHRTTKTHAALTFLKSEDIEREREKTLTRLKFRRAKIKWKKRSERYEEMLDD</sequence>
<organism evidence="2 3">
    <name type="scientific">Clitoria ternatea</name>
    <name type="common">Butterfly pea</name>
    <dbReference type="NCBI Taxonomy" id="43366"/>
    <lineage>
        <taxon>Eukaryota</taxon>
        <taxon>Viridiplantae</taxon>
        <taxon>Streptophyta</taxon>
        <taxon>Embryophyta</taxon>
        <taxon>Tracheophyta</taxon>
        <taxon>Spermatophyta</taxon>
        <taxon>Magnoliopsida</taxon>
        <taxon>eudicotyledons</taxon>
        <taxon>Gunneridae</taxon>
        <taxon>Pentapetalae</taxon>
        <taxon>rosids</taxon>
        <taxon>fabids</taxon>
        <taxon>Fabales</taxon>
        <taxon>Fabaceae</taxon>
        <taxon>Papilionoideae</taxon>
        <taxon>50 kb inversion clade</taxon>
        <taxon>NPAAA clade</taxon>
        <taxon>indigoferoid/millettioid clade</taxon>
        <taxon>Phaseoleae</taxon>
        <taxon>Clitoria</taxon>
    </lineage>
</organism>
<feature type="compositionally biased region" description="Basic residues" evidence="1">
    <location>
        <begin position="40"/>
        <end position="63"/>
    </location>
</feature>
<dbReference type="EMBL" id="JAYKXN010000003">
    <property type="protein sequence ID" value="KAK7300769.1"/>
    <property type="molecule type" value="Genomic_DNA"/>
</dbReference>